<protein>
    <recommendedName>
        <fullName evidence="4">ABC transporter permease</fullName>
    </recommendedName>
</protein>
<reference evidence="2" key="1">
    <citation type="journal article" date="2014" name="Int. J. Syst. Evol. Microbiol.">
        <title>Complete genome sequence of Corynebacterium casei LMG S-19264T (=DSM 44701T), isolated from a smear-ripened cheese.</title>
        <authorList>
            <consortium name="US DOE Joint Genome Institute (JGI-PGF)"/>
            <person name="Walter F."/>
            <person name="Albersmeier A."/>
            <person name="Kalinowski J."/>
            <person name="Ruckert C."/>
        </authorList>
    </citation>
    <scope>NUCLEOTIDE SEQUENCE</scope>
    <source>
        <strain evidence="2">CGMCC 1.15760</strain>
    </source>
</reference>
<dbReference type="PANTHER" id="PTHR43471">
    <property type="entry name" value="ABC TRANSPORTER PERMEASE"/>
    <property type="match status" value="1"/>
</dbReference>
<proteinExistence type="predicted"/>
<feature type="transmembrane region" description="Helical" evidence="1">
    <location>
        <begin position="285"/>
        <end position="307"/>
    </location>
</feature>
<feature type="transmembrane region" description="Helical" evidence="1">
    <location>
        <begin position="327"/>
        <end position="354"/>
    </location>
</feature>
<dbReference type="GO" id="GO:0005886">
    <property type="term" value="C:plasma membrane"/>
    <property type="evidence" value="ECO:0007669"/>
    <property type="project" value="UniProtKB-SubCell"/>
</dbReference>
<comment type="caution">
    <text evidence="2">The sequence shown here is derived from an EMBL/GenBank/DDBJ whole genome shotgun (WGS) entry which is preliminary data.</text>
</comment>
<dbReference type="Proteomes" id="UP000616608">
    <property type="component" value="Unassembled WGS sequence"/>
</dbReference>
<evidence type="ECO:0000313" key="3">
    <source>
        <dbReference type="Proteomes" id="UP000616608"/>
    </source>
</evidence>
<keyword evidence="1" id="KW-1133">Transmembrane helix</keyword>
<name>A0A917LJR7_9BACI</name>
<dbReference type="GO" id="GO:0140359">
    <property type="term" value="F:ABC-type transporter activity"/>
    <property type="evidence" value="ECO:0007669"/>
    <property type="project" value="InterPro"/>
</dbReference>
<gene>
    <name evidence="2" type="ORF">GCM10007425_30150</name>
</gene>
<dbReference type="AlphaFoldDB" id="A0A917LJR7"/>
<feature type="transmembrane region" description="Helical" evidence="1">
    <location>
        <begin position="252"/>
        <end position="273"/>
    </location>
</feature>
<keyword evidence="3" id="KW-1185">Reference proteome</keyword>
<evidence type="ECO:0008006" key="4">
    <source>
        <dbReference type="Google" id="ProtNLM"/>
    </source>
</evidence>
<dbReference type="PANTHER" id="PTHR43471:SF3">
    <property type="entry name" value="ABC TRANSPORTER PERMEASE PROTEIN NATB"/>
    <property type="match status" value="1"/>
</dbReference>
<evidence type="ECO:0000256" key="1">
    <source>
        <dbReference type="SAM" id="Phobius"/>
    </source>
</evidence>
<feature type="transmembrane region" description="Helical" evidence="1">
    <location>
        <begin position="158"/>
        <end position="182"/>
    </location>
</feature>
<keyword evidence="1" id="KW-0812">Transmembrane</keyword>
<dbReference type="EMBL" id="BMJT01000015">
    <property type="protein sequence ID" value="GGG33435.1"/>
    <property type="molecule type" value="Genomic_DNA"/>
</dbReference>
<keyword evidence="1" id="KW-0472">Membrane</keyword>
<feature type="transmembrane region" description="Helical" evidence="1">
    <location>
        <begin position="21"/>
        <end position="44"/>
    </location>
</feature>
<dbReference type="RefSeq" id="WP_188615904.1">
    <property type="nucleotide sequence ID" value="NZ_BMJT01000015.1"/>
</dbReference>
<dbReference type="Pfam" id="PF12679">
    <property type="entry name" value="ABC2_membrane_2"/>
    <property type="match status" value="1"/>
</dbReference>
<organism evidence="2 3">
    <name type="scientific">Lysinibacillus alkalisoli</name>
    <dbReference type="NCBI Taxonomy" id="1911548"/>
    <lineage>
        <taxon>Bacteria</taxon>
        <taxon>Bacillati</taxon>
        <taxon>Bacillota</taxon>
        <taxon>Bacilli</taxon>
        <taxon>Bacillales</taxon>
        <taxon>Bacillaceae</taxon>
        <taxon>Lysinibacillus</taxon>
    </lineage>
</organism>
<reference evidence="2" key="2">
    <citation type="submission" date="2020-09" db="EMBL/GenBank/DDBJ databases">
        <authorList>
            <person name="Sun Q."/>
            <person name="Zhou Y."/>
        </authorList>
    </citation>
    <scope>NUCLEOTIDE SEQUENCE</scope>
    <source>
        <strain evidence="2">CGMCC 1.15760</strain>
    </source>
</reference>
<feature type="transmembrane region" description="Helical" evidence="1">
    <location>
        <begin position="203"/>
        <end position="232"/>
    </location>
</feature>
<accession>A0A917LJR7</accession>
<sequence>MNLAYFKKEWKEYSRNWKSSLLMLLLPLFIFPVSIALPVTMLTMDKEETPFYFKWEGEENTNVTSLLTQHQFQQITKDEQEDILLQGNANDSVTIHFNSNKKESRYALEAIEQLFINQQMASLTTQIIDLGEQPEQMLQVQVKDQHQPSDTGLEIATYFVPMGILLMVVLGGIVHGSATVSGEKDRNTIQTSLLLPLSRSQIILIKYLVTVITNILTVISSYTGIVLAFIIITKFTDKVTFDFTSKQMLMSMYVAFLACFLYSAIHVCLSILAKDLKEVQTFSTIIGMLLLFIALGLGNLLVDKAWLIWLPIANQAFLLSQIFHEPIALLSLIIYTISTLSITIGVVYLMITLFKKERFAFKQ</sequence>
<evidence type="ECO:0000313" key="2">
    <source>
        <dbReference type="EMBL" id="GGG33435.1"/>
    </source>
</evidence>